<feature type="transmembrane region" description="Helical" evidence="3">
    <location>
        <begin position="425"/>
        <end position="447"/>
    </location>
</feature>
<keyword evidence="5" id="KW-1185">Reference proteome</keyword>
<keyword evidence="2" id="KW-0769">Symport</keyword>
<evidence type="ECO:0000256" key="2">
    <source>
        <dbReference type="ARBA" id="ARBA00022847"/>
    </source>
</evidence>
<keyword evidence="3" id="KW-0472">Membrane</keyword>
<evidence type="ECO:0000313" key="4">
    <source>
        <dbReference type="EMBL" id="MFC3927722.1"/>
    </source>
</evidence>
<proteinExistence type="predicted"/>
<sequence length="465" mass="50222">MTKVAVHTVTCTEKQGKISFLRKVGYGCGELGSSLSWTMISSYLTVFYTDVVGLTPLIISAIMLGARIWDAINDPMFGAIAETTESKWGRFRPYIIYGAPVLALFGSLTFLNLDIPMFWKIVWCTFTYVGCGMAYTAVNISVGSFANSITANNDERVQLNAFRGAMGSVAGVLISAVTMPLILFFGNGSTSSGNGYFWAAVIFSIISIPAFWICAFSNKEAIGGDGKAHTVGDTMRRLWGAFRTIIINRDAMCVVAAMFLFLTGVFGRLGIMAYQFIYVLKNPMAMGYFAVALQFGMGLVNLYAPFLLSRVDKKICGALSSAAQVICCVLFFIFGQQGNVMASVIVGFLYGFTNLGGLVSYGLCGEIIDDSWLKTGVRFDGVIYSVISFSTKLGNAIGGSIGIVILAAVGFVANSEMSNEVLTRMNAVINFGPALFFALAIIPFLMISMTNAKGRENEKLIAEKQ</sequence>
<dbReference type="CDD" id="cd17332">
    <property type="entry name" value="MFS_MelB_like"/>
    <property type="match status" value="1"/>
</dbReference>
<evidence type="ECO:0000256" key="3">
    <source>
        <dbReference type="SAM" id="Phobius"/>
    </source>
</evidence>
<dbReference type="InterPro" id="IPR039672">
    <property type="entry name" value="MFS_2"/>
</dbReference>
<keyword evidence="3" id="KW-0812">Transmembrane</keyword>
<dbReference type="Gene3D" id="1.20.1250.20">
    <property type="entry name" value="MFS general substrate transporter like domains"/>
    <property type="match status" value="1"/>
</dbReference>
<feature type="transmembrane region" description="Helical" evidence="3">
    <location>
        <begin position="196"/>
        <end position="217"/>
    </location>
</feature>
<accession>A0ABV8CUP5</accession>
<keyword evidence="1" id="KW-0813">Transport</keyword>
<feature type="transmembrane region" description="Helical" evidence="3">
    <location>
        <begin position="315"/>
        <end position="334"/>
    </location>
</feature>
<comment type="caution">
    <text evidence="4">The sequence shown here is derived from an EMBL/GenBank/DDBJ whole genome shotgun (WGS) entry which is preliminary data.</text>
</comment>
<feature type="transmembrane region" description="Helical" evidence="3">
    <location>
        <begin position="340"/>
        <end position="364"/>
    </location>
</feature>
<dbReference type="PANTHER" id="PTHR11328">
    <property type="entry name" value="MAJOR FACILITATOR SUPERFAMILY DOMAIN-CONTAINING PROTEIN"/>
    <property type="match status" value="1"/>
</dbReference>
<dbReference type="InterPro" id="IPR036259">
    <property type="entry name" value="MFS_trans_sf"/>
</dbReference>
<feature type="transmembrane region" description="Helical" evidence="3">
    <location>
        <begin position="393"/>
        <end position="413"/>
    </location>
</feature>
<dbReference type="RefSeq" id="WP_380425602.1">
    <property type="nucleotide sequence ID" value="NZ_JBHRZV010000027.1"/>
</dbReference>
<keyword evidence="3" id="KW-1133">Transmembrane helix</keyword>
<reference evidence="5" key="1">
    <citation type="journal article" date="2019" name="Int. J. Syst. Evol. Microbiol.">
        <title>The Global Catalogue of Microorganisms (GCM) 10K type strain sequencing project: providing services to taxonomists for standard genome sequencing and annotation.</title>
        <authorList>
            <consortium name="The Broad Institute Genomics Platform"/>
            <consortium name="The Broad Institute Genome Sequencing Center for Infectious Disease"/>
            <person name="Wu L."/>
            <person name="Ma J."/>
        </authorList>
    </citation>
    <scope>NUCLEOTIDE SEQUENCE [LARGE SCALE GENOMIC DNA]</scope>
    <source>
        <strain evidence="5">CCUG 67170</strain>
    </source>
</reference>
<dbReference type="Proteomes" id="UP001595807">
    <property type="component" value="Unassembled WGS sequence"/>
</dbReference>
<feature type="transmembrane region" description="Helical" evidence="3">
    <location>
        <begin position="94"/>
        <end position="111"/>
    </location>
</feature>
<dbReference type="EMBL" id="JBHRZV010000027">
    <property type="protein sequence ID" value="MFC3927722.1"/>
    <property type="molecule type" value="Genomic_DNA"/>
</dbReference>
<name>A0ABV8CUP5_9STRE</name>
<dbReference type="InterPro" id="IPR001927">
    <property type="entry name" value="Na/Gal_symport"/>
</dbReference>
<feature type="transmembrane region" description="Helical" evidence="3">
    <location>
        <begin position="251"/>
        <end position="274"/>
    </location>
</feature>
<dbReference type="SUPFAM" id="SSF103473">
    <property type="entry name" value="MFS general substrate transporter"/>
    <property type="match status" value="1"/>
</dbReference>
<evidence type="ECO:0000256" key="1">
    <source>
        <dbReference type="ARBA" id="ARBA00022448"/>
    </source>
</evidence>
<feature type="transmembrane region" description="Helical" evidence="3">
    <location>
        <begin position="117"/>
        <end position="140"/>
    </location>
</feature>
<protein>
    <submittedName>
        <fullName evidence="4">MFS transporter</fullName>
    </submittedName>
</protein>
<organism evidence="4 5">
    <name type="scientific">Streptococcus caprae</name>
    <dbReference type="NCBI Taxonomy" id="1640501"/>
    <lineage>
        <taxon>Bacteria</taxon>
        <taxon>Bacillati</taxon>
        <taxon>Bacillota</taxon>
        <taxon>Bacilli</taxon>
        <taxon>Lactobacillales</taxon>
        <taxon>Streptococcaceae</taxon>
        <taxon>Streptococcus</taxon>
    </lineage>
</organism>
<dbReference type="NCBIfam" id="TIGR00792">
    <property type="entry name" value="gph"/>
    <property type="match status" value="1"/>
</dbReference>
<evidence type="ECO:0000313" key="5">
    <source>
        <dbReference type="Proteomes" id="UP001595807"/>
    </source>
</evidence>
<dbReference type="PANTHER" id="PTHR11328:SF36">
    <property type="entry name" value="MELIBIOSE PERMEASE"/>
    <property type="match status" value="1"/>
</dbReference>
<gene>
    <name evidence="4" type="ORF">ACFORF_03690</name>
</gene>
<feature type="transmembrane region" description="Helical" evidence="3">
    <location>
        <begin position="43"/>
        <end position="66"/>
    </location>
</feature>
<dbReference type="Pfam" id="PF13347">
    <property type="entry name" value="MFS_2"/>
    <property type="match status" value="1"/>
</dbReference>
<feature type="transmembrane region" description="Helical" evidence="3">
    <location>
        <begin position="161"/>
        <end position="184"/>
    </location>
</feature>
<feature type="transmembrane region" description="Helical" evidence="3">
    <location>
        <begin position="286"/>
        <end position="308"/>
    </location>
</feature>